<dbReference type="InterPro" id="IPR013702">
    <property type="entry name" value="FIST_domain_N"/>
</dbReference>
<dbReference type="PANTHER" id="PTHR32089:SF112">
    <property type="entry name" value="LYSOZYME-LIKE PROTEIN-RELATED"/>
    <property type="match status" value="1"/>
</dbReference>
<feature type="domain" description="Methyl-accepting transducer" evidence="4">
    <location>
        <begin position="454"/>
        <end position="680"/>
    </location>
</feature>
<dbReference type="InterPro" id="IPR004090">
    <property type="entry name" value="Chemotax_Me-accpt_rcpt"/>
</dbReference>
<gene>
    <name evidence="5" type="ORF">SAMN02745190_02204</name>
</gene>
<keyword evidence="1 3" id="KW-0807">Transducer</keyword>
<dbReference type="PANTHER" id="PTHR32089">
    <property type="entry name" value="METHYL-ACCEPTING CHEMOTAXIS PROTEIN MCPB"/>
    <property type="match status" value="1"/>
</dbReference>
<dbReference type="GO" id="GO:0016020">
    <property type="term" value="C:membrane"/>
    <property type="evidence" value="ECO:0007669"/>
    <property type="project" value="InterPro"/>
</dbReference>
<dbReference type="AlphaFoldDB" id="A0A1M5A4T3"/>
<dbReference type="SMART" id="SM01204">
    <property type="entry name" value="FIST_C"/>
    <property type="match status" value="1"/>
</dbReference>
<reference evidence="5 6" key="1">
    <citation type="submission" date="2016-11" db="EMBL/GenBank/DDBJ databases">
        <authorList>
            <person name="Jaros S."/>
            <person name="Januszkiewicz K."/>
            <person name="Wedrychowicz H."/>
        </authorList>
    </citation>
    <scope>NUCLEOTIDE SEQUENCE [LARGE SCALE GENOMIC DNA]</scope>
    <source>
        <strain evidence="5 6">DSM 10502</strain>
    </source>
</reference>
<dbReference type="SMART" id="SM00897">
    <property type="entry name" value="FIST"/>
    <property type="match status" value="1"/>
</dbReference>
<sequence>MLNFLSKPVLTKTAEAAPAPVQPAPATAPAQPDTKVAYLSASELNTSTLTPLFEVAGGPALVIGYVSPDNDFPRVASSIKNVLPPNAKLIMMTTSGELCRPTGSRTLYCEADENRGSILLQVFSHRMIEDCYIMTIPIPNDDLRRGEVSMSVDERVSQMRKEIDRHHIPFRMNVNHTFALLYIDGLSNCESFVMQAFYENGMYPIPFIGGSSAGKLDFKNTYIYNDSRVLENAAVAAIVHLGKDYRYGILKTQAVERTGASFEVVNANSALRYVSTVAGDNAEPVSFIEALKKELNCSSVDDLNKAMQGYTFATDINGEDFIRSISGIDAENDRLNFFCDIESGERLYLMKRINLSSTLQNAFREFCNGKPTPIGGILNDCILRRLGYPDEIKHIDMFSDIPVAGFSSFGEISGLHMNETLTAIFFYNVPSGTALADPYVDFFAGHYAACREFFLNRVIARQQRVGELKDQVLDLFEEYQQRLPSIIQTIMQMSRDVDVVQSSMKELSGGIDEQGSYFNQLMSRNAEITPKLQLLSASTDKITSVMQMITEISSQINLLALNAAIEAARAGEAGRGFSVVAQEVGKLSKSTQESVHSSDEAIHTLVRDVKEIDSILADNKEFEEKISEFDKRFNKQVSRVHESLDSSLEHISRSSHAIEDLNEVNATVTEKLTALQQIIKNIELGI</sequence>
<dbReference type="GO" id="GO:0007165">
    <property type="term" value="P:signal transduction"/>
    <property type="evidence" value="ECO:0007669"/>
    <property type="project" value="UniProtKB-KW"/>
</dbReference>
<dbReference type="EMBL" id="FQUG01000010">
    <property type="protein sequence ID" value="SHF25225.1"/>
    <property type="molecule type" value="Genomic_DNA"/>
</dbReference>
<dbReference type="Pfam" id="PF08495">
    <property type="entry name" value="FIST"/>
    <property type="match status" value="1"/>
</dbReference>
<evidence type="ECO:0000256" key="2">
    <source>
        <dbReference type="ARBA" id="ARBA00029447"/>
    </source>
</evidence>
<evidence type="ECO:0000256" key="1">
    <source>
        <dbReference type="ARBA" id="ARBA00023224"/>
    </source>
</evidence>
<evidence type="ECO:0000256" key="3">
    <source>
        <dbReference type="PROSITE-ProRule" id="PRU00284"/>
    </source>
</evidence>
<dbReference type="SMART" id="SM00283">
    <property type="entry name" value="MA"/>
    <property type="match status" value="1"/>
</dbReference>
<dbReference type="OrthoDB" id="9770293at2"/>
<evidence type="ECO:0000313" key="5">
    <source>
        <dbReference type="EMBL" id="SHF25225.1"/>
    </source>
</evidence>
<dbReference type="InterPro" id="IPR019494">
    <property type="entry name" value="FIST_C"/>
</dbReference>
<dbReference type="SUPFAM" id="SSF58104">
    <property type="entry name" value="Methyl-accepting chemotaxis protein (MCP) signaling domain"/>
    <property type="match status" value="1"/>
</dbReference>
<dbReference type="RefSeq" id="WP_072936308.1">
    <property type="nucleotide sequence ID" value="NZ_FQUG01000010.1"/>
</dbReference>
<dbReference type="Pfam" id="PF00015">
    <property type="entry name" value="MCPsignal"/>
    <property type="match status" value="1"/>
</dbReference>
<accession>A0A1M5A4T3</accession>
<dbReference type="STRING" id="1123243.SAMN02745190_02204"/>
<protein>
    <submittedName>
        <fullName evidence="5">FIST C domain-containing protein</fullName>
    </submittedName>
</protein>
<organism evidence="5 6">
    <name type="scientific">Schwartzia succinivorans DSM 10502</name>
    <dbReference type="NCBI Taxonomy" id="1123243"/>
    <lineage>
        <taxon>Bacteria</taxon>
        <taxon>Bacillati</taxon>
        <taxon>Bacillota</taxon>
        <taxon>Negativicutes</taxon>
        <taxon>Selenomonadales</taxon>
        <taxon>Selenomonadaceae</taxon>
        <taxon>Schwartzia</taxon>
    </lineage>
</organism>
<dbReference type="Pfam" id="PF10442">
    <property type="entry name" value="FIST_C"/>
    <property type="match status" value="1"/>
</dbReference>
<dbReference type="Gene3D" id="1.10.287.950">
    <property type="entry name" value="Methyl-accepting chemotaxis protein"/>
    <property type="match status" value="1"/>
</dbReference>
<proteinExistence type="inferred from homology"/>
<evidence type="ECO:0000259" key="4">
    <source>
        <dbReference type="PROSITE" id="PS50111"/>
    </source>
</evidence>
<dbReference type="PROSITE" id="PS50111">
    <property type="entry name" value="CHEMOTAXIS_TRANSDUC_2"/>
    <property type="match status" value="1"/>
</dbReference>
<comment type="similarity">
    <text evidence="2">Belongs to the methyl-accepting chemotaxis (MCP) protein family.</text>
</comment>
<dbReference type="GO" id="GO:0006935">
    <property type="term" value="P:chemotaxis"/>
    <property type="evidence" value="ECO:0007669"/>
    <property type="project" value="InterPro"/>
</dbReference>
<dbReference type="InterPro" id="IPR004089">
    <property type="entry name" value="MCPsignal_dom"/>
</dbReference>
<dbReference type="GO" id="GO:0004888">
    <property type="term" value="F:transmembrane signaling receptor activity"/>
    <property type="evidence" value="ECO:0007669"/>
    <property type="project" value="InterPro"/>
</dbReference>
<dbReference type="Proteomes" id="UP000184404">
    <property type="component" value="Unassembled WGS sequence"/>
</dbReference>
<keyword evidence="6" id="KW-1185">Reference proteome</keyword>
<dbReference type="PRINTS" id="PR00260">
    <property type="entry name" value="CHEMTRNSDUCR"/>
</dbReference>
<evidence type="ECO:0000313" key="6">
    <source>
        <dbReference type="Proteomes" id="UP000184404"/>
    </source>
</evidence>
<name>A0A1M5A4T3_9FIRM</name>